<dbReference type="AlphaFoldDB" id="K3YYI8"/>
<protein>
    <submittedName>
        <fullName evidence="1">Uncharacterized protein</fullName>
    </submittedName>
</protein>
<dbReference type="HOGENOM" id="CLU_165083_0_0_1"/>
<organism evidence="1 2">
    <name type="scientific">Setaria italica</name>
    <name type="common">Foxtail millet</name>
    <name type="synonym">Panicum italicum</name>
    <dbReference type="NCBI Taxonomy" id="4555"/>
    <lineage>
        <taxon>Eukaryota</taxon>
        <taxon>Viridiplantae</taxon>
        <taxon>Streptophyta</taxon>
        <taxon>Embryophyta</taxon>
        <taxon>Tracheophyta</taxon>
        <taxon>Spermatophyta</taxon>
        <taxon>Magnoliopsida</taxon>
        <taxon>Liliopsida</taxon>
        <taxon>Poales</taxon>
        <taxon>Poaceae</taxon>
        <taxon>PACMAD clade</taxon>
        <taxon>Panicoideae</taxon>
        <taxon>Panicodae</taxon>
        <taxon>Paniceae</taxon>
        <taxon>Cenchrinae</taxon>
        <taxon>Setaria</taxon>
    </lineage>
</organism>
<reference evidence="2" key="1">
    <citation type="journal article" date="2012" name="Nat. Biotechnol.">
        <title>Reference genome sequence of the model plant Setaria.</title>
        <authorList>
            <person name="Bennetzen J.L."/>
            <person name="Schmutz J."/>
            <person name="Wang H."/>
            <person name="Percifield R."/>
            <person name="Hawkins J."/>
            <person name="Pontaroli A.C."/>
            <person name="Estep M."/>
            <person name="Feng L."/>
            <person name="Vaughn J.N."/>
            <person name="Grimwood J."/>
            <person name="Jenkins J."/>
            <person name="Barry K."/>
            <person name="Lindquist E."/>
            <person name="Hellsten U."/>
            <person name="Deshpande S."/>
            <person name="Wang X."/>
            <person name="Wu X."/>
            <person name="Mitros T."/>
            <person name="Triplett J."/>
            <person name="Yang X."/>
            <person name="Ye C.Y."/>
            <person name="Mauro-Herrera M."/>
            <person name="Wang L."/>
            <person name="Li P."/>
            <person name="Sharma M."/>
            <person name="Sharma R."/>
            <person name="Ronald P.C."/>
            <person name="Panaud O."/>
            <person name="Kellogg E.A."/>
            <person name="Brutnell T.P."/>
            <person name="Doust A.N."/>
            <person name="Tuskan G.A."/>
            <person name="Rokhsar D."/>
            <person name="Devos K.M."/>
        </authorList>
    </citation>
    <scope>NUCLEOTIDE SEQUENCE [LARGE SCALE GENOMIC DNA]</scope>
    <source>
        <strain evidence="2">cv. Yugu1</strain>
    </source>
</reference>
<dbReference type="Proteomes" id="UP000004995">
    <property type="component" value="Unassembled WGS sequence"/>
</dbReference>
<reference evidence="1" key="2">
    <citation type="submission" date="2018-08" db="UniProtKB">
        <authorList>
            <consortium name="EnsemblPlants"/>
        </authorList>
    </citation>
    <scope>IDENTIFICATION</scope>
    <source>
        <strain evidence="1">Yugu1</strain>
    </source>
</reference>
<keyword evidence="2" id="KW-1185">Reference proteome</keyword>
<dbReference type="InParanoid" id="K3YYI8"/>
<proteinExistence type="predicted"/>
<dbReference type="Gramene" id="KQL29499">
    <property type="protein sequence ID" value="KQL29499"/>
    <property type="gene ID" value="SETIT_019342mg"/>
</dbReference>
<accession>K3YYI8</accession>
<name>K3YYI8_SETIT</name>
<evidence type="ECO:0000313" key="2">
    <source>
        <dbReference type="Proteomes" id="UP000004995"/>
    </source>
</evidence>
<dbReference type="EnsemblPlants" id="KQL29499">
    <property type="protein sequence ID" value="KQL29499"/>
    <property type="gene ID" value="SETIT_019342mg"/>
</dbReference>
<dbReference type="eggNOG" id="ENOG502R4SW">
    <property type="taxonomic scope" value="Eukaryota"/>
</dbReference>
<dbReference type="EMBL" id="AGNK02000271">
    <property type="status" value="NOT_ANNOTATED_CDS"/>
    <property type="molecule type" value="Genomic_DNA"/>
</dbReference>
<evidence type="ECO:0000313" key="1">
    <source>
        <dbReference type="EnsemblPlants" id="KQL29499"/>
    </source>
</evidence>
<sequence length="68" mass="7847">MDMSDDRCCGYRTPFPPCDALRVFRHVDNTFPCPVCPAKKHRWRILDEVKDHVLGMSKSAALRGENKK</sequence>